<dbReference type="SUPFAM" id="SSF53335">
    <property type="entry name" value="S-adenosyl-L-methionine-dependent methyltransferases"/>
    <property type="match status" value="1"/>
</dbReference>
<dbReference type="Gene3D" id="3.40.50.150">
    <property type="entry name" value="Vaccinia Virus protein VP39"/>
    <property type="match status" value="1"/>
</dbReference>
<organism evidence="2 3">
    <name type="scientific">Hoeflea ulvae</name>
    <dbReference type="NCBI Taxonomy" id="2983764"/>
    <lineage>
        <taxon>Bacteria</taxon>
        <taxon>Pseudomonadati</taxon>
        <taxon>Pseudomonadota</taxon>
        <taxon>Alphaproteobacteria</taxon>
        <taxon>Hyphomicrobiales</taxon>
        <taxon>Rhizobiaceae</taxon>
        <taxon>Hoeflea</taxon>
    </lineage>
</organism>
<dbReference type="Pfam" id="PF08241">
    <property type="entry name" value="Methyltransf_11"/>
    <property type="match status" value="1"/>
</dbReference>
<proteinExistence type="predicted"/>
<dbReference type="RefSeq" id="WP_267614226.1">
    <property type="nucleotide sequence ID" value="NZ_JAOVZQ010000001.1"/>
</dbReference>
<keyword evidence="2" id="KW-0489">Methyltransferase</keyword>
<keyword evidence="2" id="KW-0808">Transferase</keyword>
<evidence type="ECO:0000313" key="2">
    <source>
        <dbReference type="EMBL" id="MCY0096398.1"/>
    </source>
</evidence>
<dbReference type="EMBL" id="JAOVZQ010000001">
    <property type="protein sequence ID" value="MCY0096398.1"/>
    <property type="molecule type" value="Genomic_DNA"/>
</dbReference>
<dbReference type="Proteomes" id="UP001081283">
    <property type="component" value="Unassembled WGS sequence"/>
</dbReference>
<evidence type="ECO:0000313" key="3">
    <source>
        <dbReference type="Proteomes" id="UP001081283"/>
    </source>
</evidence>
<protein>
    <submittedName>
        <fullName evidence="2">Class I SAM-dependent methyltransferase</fullName>
    </submittedName>
</protein>
<keyword evidence="3" id="KW-1185">Reference proteome</keyword>
<dbReference type="GO" id="GO:0008168">
    <property type="term" value="F:methyltransferase activity"/>
    <property type="evidence" value="ECO:0007669"/>
    <property type="project" value="UniProtKB-KW"/>
</dbReference>
<sequence length="136" mass="15125">MDMMDTGLASNSFELVASTHVLEHVSDDMAAMRESLRLVGSEGVVHVCVPTPTHTWTTKDWGFPDPKIAEHYRDYGADFPQRIVKQIAGLSSVSVAGYDVVTGSSDLVYFFSLSEYTLEKMGRLWQSKALATTRLY</sequence>
<gene>
    <name evidence="2" type="ORF">OEG82_20635</name>
</gene>
<evidence type="ECO:0000259" key="1">
    <source>
        <dbReference type="Pfam" id="PF08241"/>
    </source>
</evidence>
<name>A0ABT3YKH0_9HYPH</name>
<dbReference type="InterPro" id="IPR013216">
    <property type="entry name" value="Methyltransf_11"/>
</dbReference>
<accession>A0ABT3YKH0</accession>
<comment type="caution">
    <text evidence="2">The sequence shown here is derived from an EMBL/GenBank/DDBJ whole genome shotgun (WGS) entry which is preliminary data.</text>
</comment>
<reference evidence="2" key="1">
    <citation type="submission" date="2022-10" db="EMBL/GenBank/DDBJ databases">
        <title>Hoeflea sp. J2-29, isolated from marine algae.</title>
        <authorList>
            <person name="Kristyanto S."/>
            <person name="Kim J.M."/>
            <person name="Jeon C.O."/>
        </authorList>
    </citation>
    <scope>NUCLEOTIDE SEQUENCE</scope>
    <source>
        <strain evidence="2">J2-29</strain>
    </source>
</reference>
<feature type="domain" description="Methyltransferase type 11" evidence="1">
    <location>
        <begin position="2"/>
        <end position="45"/>
    </location>
</feature>
<dbReference type="GO" id="GO:0032259">
    <property type="term" value="P:methylation"/>
    <property type="evidence" value="ECO:0007669"/>
    <property type="project" value="UniProtKB-KW"/>
</dbReference>
<dbReference type="InterPro" id="IPR029063">
    <property type="entry name" value="SAM-dependent_MTases_sf"/>
</dbReference>